<dbReference type="Proteomes" id="UP000214646">
    <property type="component" value="Unassembled WGS sequence"/>
</dbReference>
<dbReference type="PROSITE" id="PS50914">
    <property type="entry name" value="BON"/>
    <property type="match status" value="1"/>
</dbReference>
<accession>A0A225DP15</accession>
<evidence type="ECO:0000313" key="2">
    <source>
        <dbReference type="EMBL" id="OWK43051.1"/>
    </source>
</evidence>
<name>A0A225DP15_9BACT</name>
<protein>
    <recommendedName>
        <fullName evidence="1">BON domain-containing protein</fullName>
    </recommendedName>
</protein>
<dbReference type="EMBL" id="NIDE01000004">
    <property type="protein sequence ID" value="OWK43051.1"/>
    <property type="molecule type" value="Genomic_DNA"/>
</dbReference>
<dbReference type="Pfam" id="PF04972">
    <property type="entry name" value="BON"/>
    <property type="match status" value="2"/>
</dbReference>
<keyword evidence="3" id="KW-1185">Reference proteome</keyword>
<reference evidence="3" key="1">
    <citation type="submission" date="2017-06" db="EMBL/GenBank/DDBJ databases">
        <title>Genome analysis of Fimbriiglobus ruber SP5, the first member of the order Planctomycetales with confirmed chitinolytic capability.</title>
        <authorList>
            <person name="Ravin N.V."/>
            <person name="Rakitin A.L."/>
            <person name="Ivanova A.A."/>
            <person name="Beletsky A.V."/>
            <person name="Kulichevskaya I.S."/>
            <person name="Mardanov A.V."/>
            <person name="Dedysh S.N."/>
        </authorList>
    </citation>
    <scope>NUCLEOTIDE SEQUENCE [LARGE SCALE GENOMIC DNA]</scope>
    <source>
        <strain evidence="3">SP5</strain>
    </source>
</reference>
<sequence length="314" mass="32035">MGVGVLGFGSISWALADELPLPTPVGASTPVAQPDMSVMSAEADTSLALRARAALEADPALSGLNLLVSVVNRAVVVGGPVPDEDLIPRVEAVVRKVPGFSDVKVTCFVHAPTDDPLKREILARMKAANAANPLAGLPTLAIGVPRPDPSPSADLPPLTALPRPTVVEASPTAAAEVYAIGDRRPPGTVTVQRVAGGPFPLFLEEPVGPGGVRVTSLPMPATSAAPSAEPTIPPTTVPTAPPAFGNGNGDGIEAAVSNVRSADARFADLTVTVRGGTAVVAGRARKDADAWEFVQAVRKVPGIDRIVLGRVDAR</sequence>
<dbReference type="AlphaFoldDB" id="A0A225DP15"/>
<proteinExistence type="predicted"/>
<dbReference type="InterPro" id="IPR007055">
    <property type="entry name" value="BON_dom"/>
</dbReference>
<organism evidence="2 3">
    <name type="scientific">Fimbriiglobus ruber</name>
    <dbReference type="NCBI Taxonomy" id="1908690"/>
    <lineage>
        <taxon>Bacteria</taxon>
        <taxon>Pseudomonadati</taxon>
        <taxon>Planctomycetota</taxon>
        <taxon>Planctomycetia</taxon>
        <taxon>Gemmatales</taxon>
        <taxon>Gemmataceae</taxon>
        <taxon>Fimbriiglobus</taxon>
    </lineage>
</organism>
<feature type="domain" description="BON" evidence="1">
    <location>
        <begin position="43"/>
        <end position="112"/>
    </location>
</feature>
<evidence type="ECO:0000259" key="1">
    <source>
        <dbReference type="PROSITE" id="PS50914"/>
    </source>
</evidence>
<comment type="caution">
    <text evidence="2">The sequence shown here is derived from an EMBL/GenBank/DDBJ whole genome shotgun (WGS) entry which is preliminary data.</text>
</comment>
<gene>
    <name evidence="2" type="ORF">FRUB_02650</name>
</gene>
<evidence type="ECO:0000313" key="3">
    <source>
        <dbReference type="Proteomes" id="UP000214646"/>
    </source>
</evidence>